<feature type="coiled-coil region" evidence="3">
    <location>
        <begin position="187"/>
        <end position="235"/>
    </location>
</feature>
<feature type="compositionally biased region" description="Polar residues" evidence="4">
    <location>
        <begin position="637"/>
        <end position="654"/>
    </location>
</feature>
<feature type="region of interest" description="Disordered" evidence="4">
    <location>
        <begin position="631"/>
        <end position="682"/>
    </location>
</feature>
<dbReference type="InterPro" id="IPR018034">
    <property type="entry name" value="Kri1"/>
</dbReference>
<name>A0AAW1JCI1_POPJA</name>
<accession>A0AAW1JCI1</accession>
<sequence>MIITDKNKLTYSRRFVNLLDTSLDNNSEWVKSKIMNAASLDEILREAKVKTKYGEELFDQPEASASSSEDDEESVDMTGEMDKDFFKALASLKNKDPKIYDENVMTGEMDKDFFKALASLKNKDPKIYDENVTFFSEPSESRPTKSKSKEQPMFIKDYERKQLLEKGGQIDSSDDEISQPTNTLTYVEEQEKLKTKLKDALQTVEDSTLTYVEEQEKLKTKLKDALQTVEDSVEEEWGGMFKSRNKTVTELKQEEEEYLRWLKGQNEDVDDNIKKDLKPLKDYWNDPKLEENEKFLESDNNDYVPTYDEIIHDSDDGFSEDEKEIDKQEEFEHKYNYRFEEPDEEFIKRYPRTIESSLRRKDDKRKLKRTETKERKQKEKLQKMEEIKQMQMLRKKEIEEKIQKLKEITGNDEIGFNDKDIEEDFDPEAHDRKMQQLFNDEYYHAPEEAQKPEFSDDEMLELEQWEKYEPDMNTETNINEPHCEDDDFNMDCDYDPAANDVTKTEKRQKKRKRRTKFAEVLSEPKPTFNPENKTYQEYLDEYYKLECEDIIGDIPCRFKYRKVVPNNFGLSIEEILMANDRELNKWCSLKKAVQYRPDHVEKYDVIAFDKKGKNENLKRKILPSLFKDPEECESRRTTSTQSVNNELSKEFNVNKNKRPKPNTLPNSHDEIEEKNIIPSSNGTTDGYVNTYKKNKIENKVNLSTEPTDVVGNAITKNTNPTSKKKKHKKSKPATKYQTPTDHSTKIIGNCNIDDNTIIRNQQHTRKKKGNTLKVNGNPQQSNSNELDISDARLKAFGFKPKKFKNKMKYGQKNLNAKVKI</sequence>
<evidence type="ECO:0000256" key="3">
    <source>
        <dbReference type="SAM" id="Coils"/>
    </source>
</evidence>
<reference evidence="6 7" key="1">
    <citation type="journal article" date="2024" name="BMC Genomics">
        <title>De novo assembly and annotation of Popillia japonica's genome with initial clues to its potential as an invasive pest.</title>
        <authorList>
            <person name="Cucini C."/>
            <person name="Boschi S."/>
            <person name="Funari R."/>
            <person name="Cardaioli E."/>
            <person name="Iannotti N."/>
            <person name="Marturano G."/>
            <person name="Paoli F."/>
            <person name="Bruttini M."/>
            <person name="Carapelli A."/>
            <person name="Frati F."/>
            <person name="Nardi F."/>
        </authorList>
    </citation>
    <scope>NUCLEOTIDE SEQUENCE [LARGE SCALE GENOMIC DNA]</scope>
    <source>
        <strain evidence="6">DMR45628</strain>
    </source>
</reference>
<comment type="similarity">
    <text evidence="1">Belongs to the KRI1 family.</text>
</comment>
<feature type="region of interest" description="Disordered" evidence="4">
    <location>
        <begin position="710"/>
        <end position="742"/>
    </location>
</feature>
<dbReference type="AlphaFoldDB" id="A0AAW1JCI1"/>
<comment type="caution">
    <text evidence="6">The sequence shown here is derived from an EMBL/GenBank/DDBJ whole genome shotgun (WGS) entry which is preliminary data.</text>
</comment>
<protein>
    <recommendedName>
        <fullName evidence="2">Protein KRI1 homolog</fullName>
    </recommendedName>
</protein>
<keyword evidence="3" id="KW-0175">Coiled coil</keyword>
<feature type="domain" description="Kri1-like C-terminal" evidence="5">
    <location>
        <begin position="533"/>
        <end position="620"/>
    </location>
</feature>
<evidence type="ECO:0000256" key="1">
    <source>
        <dbReference type="ARBA" id="ARBA00007473"/>
    </source>
</evidence>
<dbReference type="Proteomes" id="UP001458880">
    <property type="component" value="Unassembled WGS sequence"/>
</dbReference>
<dbReference type="GO" id="GO:0000447">
    <property type="term" value="P:endonucleolytic cleavage in ITS1 to separate SSU-rRNA from 5.8S rRNA and LSU-rRNA from tricistronic rRNA transcript (SSU-rRNA, 5.8S rRNA, LSU-rRNA)"/>
    <property type="evidence" value="ECO:0007669"/>
    <property type="project" value="TreeGrafter"/>
</dbReference>
<feature type="region of interest" description="Disordered" evidence="4">
    <location>
        <begin position="306"/>
        <end position="326"/>
    </location>
</feature>
<feature type="compositionally biased region" description="Basic residues" evidence="4">
    <location>
        <begin position="722"/>
        <end position="732"/>
    </location>
</feature>
<dbReference type="GO" id="GO:0005730">
    <property type="term" value="C:nucleolus"/>
    <property type="evidence" value="ECO:0007669"/>
    <property type="project" value="TreeGrafter"/>
</dbReference>
<evidence type="ECO:0000256" key="2">
    <source>
        <dbReference type="ARBA" id="ARBA00017294"/>
    </source>
</evidence>
<keyword evidence="7" id="KW-1185">Reference proteome</keyword>
<evidence type="ECO:0000256" key="4">
    <source>
        <dbReference type="SAM" id="MobiDB-lite"/>
    </source>
</evidence>
<proteinExistence type="inferred from homology"/>
<feature type="region of interest" description="Disordered" evidence="4">
    <location>
        <begin position="764"/>
        <end position="784"/>
    </location>
</feature>
<dbReference type="EMBL" id="JASPKY010000431">
    <property type="protein sequence ID" value="KAK9700745.1"/>
    <property type="molecule type" value="Genomic_DNA"/>
</dbReference>
<dbReference type="InterPro" id="IPR024626">
    <property type="entry name" value="Kri1-like_C"/>
</dbReference>
<dbReference type="PANTHER" id="PTHR14490:SF5">
    <property type="entry name" value="PROTEIN KRI1 HOMOLOG"/>
    <property type="match status" value="1"/>
</dbReference>
<gene>
    <name evidence="6" type="ORF">QE152_g31054</name>
</gene>
<dbReference type="PANTHER" id="PTHR14490">
    <property type="entry name" value="ZINC FINGER, ZZ TYPE"/>
    <property type="match status" value="1"/>
</dbReference>
<evidence type="ECO:0000259" key="5">
    <source>
        <dbReference type="Pfam" id="PF12936"/>
    </source>
</evidence>
<organism evidence="6 7">
    <name type="scientific">Popillia japonica</name>
    <name type="common">Japanese beetle</name>
    <dbReference type="NCBI Taxonomy" id="7064"/>
    <lineage>
        <taxon>Eukaryota</taxon>
        <taxon>Metazoa</taxon>
        <taxon>Ecdysozoa</taxon>
        <taxon>Arthropoda</taxon>
        <taxon>Hexapoda</taxon>
        <taxon>Insecta</taxon>
        <taxon>Pterygota</taxon>
        <taxon>Neoptera</taxon>
        <taxon>Endopterygota</taxon>
        <taxon>Coleoptera</taxon>
        <taxon>Polyphaga</taxon>
        <taxon>Scarabaeiformia</taxon>
        <taxon>Scarabaeidae</taxon>
        <taxon>Rutelinae</taxon>
        <taxon>Popillia</taxon>
    </lineage>
</organism>
<dbReference type="Pfam" id="PF05178">
    <property type="entry name" value="Kri1"/>
    <property type="match status" value="1"/>
</dbReference>
<dbReference type="GO" id="GO:0030686">
    <property type="term" value="C:90S preribosome"/>
    <property type="evidence" value="ECO:0007669"/>
    <property type="project" value="TreeGrafter"/>
</dbReference>
<evidence type="ECO:0000313" key="7">
    <source>
        <dbReference type="Proteomes" id="UP001458880"/>
    </source>
</evidence>
<feature type="region of interest" description="Disordered" evidence="4">
    <location>
        <begin position="55"/>
        <end position="76"/>
    </location>
</feature>
<feature type="region of interest" description="Disordered" evidence="4">
    <location>
        <begin position="359"/>
        <end position="383"/>
    </location>
</feature>
<dbReference type="Pfam" id="PF12936">
    <property type="entry name" value="Kri1_C"/>
    <property type="match status" value="1"/>
</dbReference>
<feature type="compositionally biased region" description="Polar residues" evidence="4">
    <location>
        <begin position="772"/>
        <end position="784"/>
    </location>
</feature>
<evidence type="ECO:0000313" key="6">
    <source>
        <dbReference type="EMBL" id="KAK9700745.1"/>
    </source>
</evidence>